<reference evidence="1 2" key="1">
    <citation type="submission" date="2019-08" db="EMBL/GenBank/DDBJ databases">
        <title>100 year-old enigma solved: identification of Planctomyces bekefii, the type genus and species of the phylum Planctomycetes.</title>
        <authorList>
            <person name="Svetlana D.N."/>
            <person name="Overmann J."/>
        </authorList>
    </citation>
    <scope>NUCLEOTIDE SEQUENCE [LARGE SCALE GENOMIC DNA]</scope>
    <source>
        <strain evidence="1">Phe10_nw2017</strain>
    </source>
</reference>
<organism evidence="1 2">
    <name type="scientific">Planctomyces bekefii</name>
    <dbReference type="NCBI Taxonomy" id="1653850"/>
    <lineage>
        <taxon>Bacteria</taxon>
        <taxon>Pseudomonadati</taxon>
        <taxon>Planctomycetota</taxon>
        <taxon>Planctomycetia</taxon>
        <taxon>Planctomycetales</taxon>
        <taxon>Planctomycetaceae</taxon>
        <taxon>Planctomyces</taxon>
    </lineage>
</organism>
<evidence type="ECO:0008006" key="3">
    <source>
        <dbReference type="Google" id="ProtNLM"/>
    </source>
</evidence>
<protein>
    <recommendedName>
        <fullName evidence="3">Glycosyltransferase subfamily 4-like N-terminal domain-containing protein</fullName>
    </recommendedName>
</protein>
<dbReference type="EMBL" id="SRHE01000629">
    <property type="protein sequence ID" value="TWW08512.1"/>
    <property type="molecule type" value="Genomic_DNA"/>
</dbReference>
<reference evidence="1 2" key="2">
    <citation type="submission" date="2019-08" db="EMBL/GenBank/DDBJ databases">
        <authorList>
            <person name="Henke P."/>
        </authorList>
    </citation>
    <scope>NUCLEOTIDE SEQUENCE [LARGE SCALE GENOMIC DNA]</scope>
    <source>
        <strain evidence="1">Phe10_nw2017</strain>
    </source>
</reference>
<dbReference type="Proteomes" id="UP000321083">
    <property type="component" value="Unassembled WGS sequence"/>
</dbReference>
<sequence length="142" mass="15884">MSETPLKIFVLYPFVRAFGGIERLLADLHLEAVKFGTSVELVCFQCDVDFSGYCHPAPVVHVLPGRRSYAFELLRLRSFLGRQAEPARLLVMEMYGAMYAAGIPQPYCLHIADTPTLLPRDLQTSKADLTAAMPRRRLSEPG</sequence>
<dbReference type="AlphaFoldDB" id="A0A5C6M381"/>
<keyword evidence="2" id="KW-1185">Reference proteome</keyword>
<proteinExistence type="predicted"/>
<evidence type="ECO:0000313" key="2">
    <source>
        <dbReference type="Proteomes" id="UP000321083"/>
    </source>
</evidence>
<evidence type="ECO:0000313" key="1">
    <source>
        <dbReference type="EMBL" id="TWW08512.1"/>
    </source>
</evidence>
<gene>
    <name evidence="1" type="ORF">E3A20_23580</name>
</gene>
<feature type="non-terminal residue" evidence="1">
    <location>
        <position position="142"/>
    </location>
</feature>
<name>A0A5C6M381_9PLAN</name>
<accession>A0A5C6M381</accession>
<comment type="caution">
    <text evidence="1">The sequence shown here is derived from an EMBL/GenBank/DDBJ whole genome shotgun (WGS) entry which is preliminary data.</text>
</comment>